<dbReference type="PANTHER" id="PTHR31639">
    <property type="entry name" value="F-BOX PROTEIN-LIKE"/>
    <property type="match status" value="1"/>
</dbReference>
<dbReference type="PROSITE" id="PS50181">
    <property type="entry name" value="FBOX"/>
    <property type="match status" value="1"/>
</dbReference>
<dbReference type="InterPro" id="IPR032675">
    <property type="entry name" value="LRR_dom_sf"/>
</dbReference>
<name>A0AAD4XTC4_9MAGN</name>
<protein>
    <recommendedName>
        <fullName evidence="1">F-box domain-containing protein</fullName>
    </recommendedName>
</protein>
<dbReference type="InterPro" id="IPR053781">
    <property type="entry name" value="F-box_AtFBL13-like"/>
</dbReference>
<feature type="domain" description="F-box" evidence="1">
    <location>
        <begin position="15"/>
        <end position="65"/>
    </location>
</feature>
<dbReference type="SUPFAM" id="SSF52047">
    <property type="entry name" value="RNI-like"/>
    <property type="match status" value="1"/>
</dbReference>
<dbReference type="Proteomes" id="UP001202328">
    <property type="component" value="Unassembled WGS sequence"/>
</dbReference>
<dbReference type="Pfam" id="PF23622">
    <property type="entry name" value="LRR_At1g61320_AtMIF1"/>
    <property type="match status" value="1"/>
</dbReference>
<dbReference type="AlphaFoldDB" id="A0AAD4XTC4"/>
<gene>
    <name evidence="2" type="ORF">MKW98_005471</name>
</gene>
<evidence type="ECO:0000313" key="2">
    <source>
        <dbReference type="EMBL" id="KAI3942959.1"/>
    </source>
</evidence>
<keyword evidence="3" id="KW-1185">Reference proteome</keyword>
<reference evidence="2" key="1">
    <citation type="submission" date="2022-04" db="EMBL/GenBank/DDBJ databases">
        <title>A functionally conserved STORR gene fusion in Papaver species that diverged 16.8 million years ago.</title>
        <authorList>
            <person name="Catania T."/>
        </authorList>
    </citation>
    <scope>NUCLEOTIDE SEQUENCE</scope>
    <source>
        <strain evidence="2">S-188037</strain>
    </source>
</reference>
<dbReference type="EMBL" id="JAJJMB010004448">
    <property type="protein sequence ID" value="KAI3942959.1"/>
    <property type="molecule type" value="Genomic_DNA"/>
</dbReference>
<dbReference type="InterPro" id="IPR001810">
    <property type="entry name" value="F-box_dom"/>
</dbReference>
<dbReference type="Gene3D" id="3.80.10.10">
    <property type="entry name" value="Ribonuclease Inhibitor"/>
    <property type="match status" value="1"/>
</dbReference>
<dbReference type="CDD" id="cd22160">
    <property type="entry name" value="F-box_AtFBL13-like"/>
    <property type="match status" value="1"/>
</dbReference>
<comment type="caution">
    <text evidence="2">The sequence shown here is derived from an EMBL/GenBank/DDBJ whole genome shotgun (WGS) entry which is preliminary data.</text>
</comment>
<evidence type="ECO:0000259" key="1">
    <source>
        <dbReference type="PROSITE" id="PS50181"/>
    </source>
</evidence>
<dbReference type="Pfam" id="PF00646">
    <property type="entry name" value="F-box"/>
    <property type="match status" value="1"/>
</dbReference>
<accession>A0AAD4XTC4</accession>
<dbReference type="InterPro" id="IPR055357">
    <property type="entry name" value="LRR_At1g61320_AtMIF1"/>
</dbReference>
<sequence length="468" mass="53584">MAERTLTLVPRDGSKLNISNLPDDVLVRILSFVPAEQALATSILSKRWKSVWTLLPTLNLDFIQFSERFGNLSLDVRKRRFLEFVEHVLFLRNAEQLPNLRLAFNINEFKDYSLKLRLLVRSVMTSNCSALDLDFPCRNVWCLLLLYPDNHEVYTLPRNCPALDLDFPCRNVWCLLLLYPDNHEVYTFPRCSFSPHKSVTNLTLTHCEFIPSLYKSFRSIKIVKLKSVRLGAGSVYDLVSKSPCLQELHLVTCEFRSSSFELHVQESDLKCLVFQSCSCTDDIEFKSFSINIPSLLQFKYVGCIEGPVLSENGGSSLLTPFCNLKHLIVKVYPELVDEELLGLMCLLRNTPCLEKLSVEFHPYIKEWKDTMISSVYNENGGTSLESHLLPSEGVSHLMKIDIKNFQGLKSEMGFVRIMLQKSPRLKEMFLMNGIGEEHFHAPQKQKDTAIQNLLACARVSPDAEIFLK</sequence>
<proteinExistence type="predicted"/>
<dbReference type="Gene3D" id="1.20.1280.50">
    <property type="match status" value="1"/>
</dbReference>
<evidence type="ECO:0000313" key="3">
    <source>
        <dbReference type="Proteomes" id="UP001202328"/>
    </source>
</evidence>
<dbReference type="SUPFAM" id="SSF81383">
    <property type="entry name" value="F-box domain"/>
    <property type="match status" value="1"/>
</dbReference>
<dbReference type="PANTHER" id="PTHR31639:SF285">
    <property type="entry name" value="OS01G0730200 PROTEIN"/>
    <property type="match status" value="1"/>
</dbReference>
<organism evidence="2 3">
    <name type="scientific">Papaver atlanticum</name>
    <dbReference type="NCBI Taxonomy" id="357466"/>
    <lineage>
        <taxon>Eukaryota</taxon>
        <taxon>Viridiplantae</taxon>
        <taxon>Streptophyta</taxon>
        <taxon>Embryophyta</taxon>
        <taxon>Tracheophyta</taxon>
        <taxon>Spermatophyta</taxon>
        <taxon>Magnoliopsida</taxon>
        <taxon>Ranunculales</taxon>
        <taxon>Papaveraceae</taxon>
        <taxon>Papaveroideae</taxon>
        <taxon>Papaver</taxon>
    </lineage>
</organism>
<dbReference type="InterPro" id="IPR036047">
    <property type="entry name" value="F-box-like_dom_sf"/>
</dbReference>